<accession>A0A9D3UWN7</accession>
<feature type="non-terminal residue" evidence="2">
    <location>
        <position position="50"/>
    </location>
</feature>
<dbReference type="EMBL" id="JAIQCV010000009">
    <property type="protein sequence ID" value="KAH1063841.1"/>
    <property type="molecule type" value="Genomic_DNA"/>
</dbReference>
<comment type="caution">
    <text evidence="2">The sequence shown here is derived from an EMBL/GenBank/DDBJ whole genome shotgun (WGS) entry which is preliminary data.</text>
</comment>
<sequence length="50" mass="5578">TEESTNETKAEANLVTDTEEEESDKESNSLKLVEGSDNPELRVEPEEEPV</sequence>
<feature type="region of interest" description="Disordered" evidence="1">
    <location>
        <begin position="1"/>
        <end position="50"/>
    </location>
</feature>
<evidence type="ECO:0000256" key="1">
    <source>
        <dbReference type="SAM" id="MobiDB-lite"/>
    </source>
</evidence>
<name>A0A9D3UWN7_9ROSI</name>
<feature type="non-terminal residue" evidence="2">
    <location>
        <position position="1"/>
    </location>
</feature>
<protein>
    <submittedName>
        <fullName evidence="2">Uncharacterized protein</fullName>
    </submittedName>
</protein>
<dbReference type="Proteomes" id="UP000828251">
    <property type="component" value="Unassembled WGS sequence"/>
</dbReference>
<dbReference type="AlphaFoldDB" id="A0A9D3UWN7"/>
<proteinExistence type="predicted"/>
<feature type="compositionally biased region" description="Basic and acidic residues" evidence="1">
    <location>
        <begin position="1"/>
        <end position="10"/>
    </location>
</feature>
<keyword evidence="3" id="KW-1185">Reference proteome</keyword>
<reference evidence="2 3" key="1">
    <citation type="journal article" date="2021" name="Plant Biotechnol. J.">
        <title>Multi-omics assisted identification of the key and species-specific regulatory components of drought-tolerant mechanisms in Gossypium stocksii.</title>
        <authorList>
            <person name="Yu D."/>
            <person name="Ke L."/>
            <person name="Zhang D."/>
            <person name="Wu Y."/>
            <person name="Sun Y."/>
            <person name="Mei J."/>
            <person name="Sun J."/>
            <person name="Sun Y."/>
        </authorList>
    </citation>
    <scope>NUCLEOTIDE SEQUENCE [LARGE SCALE GENOMIC DNA]</scope>
    <source>
        <strain evidence="3">cv. E1</strain>
        <tissue evidence="2">Leaf</tissue>
    </source>
</reference>
<gene>
    <name evidence="2" type="ORF">J1N35_028828</name>
</gene>
<evidence type="ECO:0000313" key="2">
    <source>
        <dbReference type="EMBL" id="KAH1063841.1"/>
    </source>
</evidence>
<organism evidence="2 3">
    <name type="scientific">Gossypium stocksii</name>
    <dbReference type="NCBI Taxonomy" id="47602"/>
    <lineage>
        <taxon>Eukaryota</taxon>
        <taxon>Viridiplantae</taxon>
        <taxon>Streptophyta</taxon>
        <taxon>Embryophyta</taxon>
        <taxon>Tracheophyta</taxon>
        <taxon>Spermatophyta</taxon>
        <taxon>Magnoliopsida</taxon>
        <taxon>eudicotyledons</taxon>
        <taxon>Gunneridae</taxon>
        <taxon>Pentapetalae</taxon>
        <taxon>rosids</taxon>
        <taxon>malvids</taxon>
        <taxon>Malvales</taxon>
        <taxon>Malvaceae</taxon>
        <taxon>Malvoideae</taxon>
        <taxon>Gossypium</taxon>
    </lineage>
</organism>
<evidence type="ECO:0000313" key="3">
    <source>
        <dbReference type="Proteomes" id="UP000828251"/>
    </source>
</evidence>